<name>A0A7M1SXX4_9MICO</name>
<dbReference type="GO" id="GO:0006355">
    <property type="term" value="P:regulation of DNA-templated transcription"/>
    <property type="evidence" value="ECO:0007669"/>
    <property type="project" value="UniProtKB-ARBA"/>
</dbReference>
<dbReference type="Proteomes" id="UP000593758">
    <property type="component" value="Chromosome"/>
</dbReference>
<dbReference type="RefSeq" id="WP_193499037.1">
    <property type="nucleotide sequence ID" value="NZ_CP063169.1"/>
</dbReference>
<dbReference type="InterPro" id="IPR041467">
    <property type="entry name" value="Sco4008_C"/>
</dbReference>
<dbReference type="AlphaFoldDB" id="A0A7M1SXX4"/>
<keyword evidence="5" id="KW-1185">Reference proteome</keyword>
<dbReference type="SUPFAM" id="SSF46689">
    <property type="entry name" value="Homeodomain-like"/>
    <property type="match status" value="1"/>
</dbReference>
<dbReference type="KEGG" id="halt:IM660_09345"/>
<dbReference type="InterPro" id="IPR036271">
    <property type="entry name" value="Tet_transcr_reg_TetR-rel_C_sf"/>
</dbReference>
<dbReference type="PANTHER" id="PTHR30328:SF54">
    <property type="entry name" value="HTH-TYPE TRANSCRIPTIONAL REPRESSOR SCO4008"/>
    <property type="match status" value="1"/>
</dbReference>
<sequence length="194" mass="20752">MAWDTEATQRKLLDAGARQFAAHGFAGARMETIGRDAGVNKERVYSYFGDKRGFFAAVLSDQLDSLLEDVPVRGTGPDAVGDFAGRLFDYYQAHPLMARLLAWESLELGEPVTRGRRAALCQDRAAAIDAALHGTDAEHGSDVLLSVLTLVTGWWTLSGLTAVVLDAHPGDASRRATIVAQARRLATLSASAPG</sequence>
<dbReference type="InterPro" id="IPR050109">
    <property type="entry name" value="HTH-type_TetR-like_transc_reg"/>
</dbReference>
<evidence type="ECO:0000259" key="3">
    <source>
        <dbReference type="PROSITE" id="PS50977"/>
    </source>
</evidence>
<dbReference type="PRINTS" id="PR00455">
    <property type="entry name" value="HTHTETR"/>
</dbReference>
<dbReference type="InterPro" id="IPR001647">
    <property type="entry name" value="HTH_TetR"/>
</dbReference>
<keyword evidence="1 2" id="KW-0238">DNA-binding</keyword>
<dbReference type="Pfam" id="PF00440">
    <property type="entry name" value="TetR_N"/>
    <property type="match status" value="1"/>
</dbReference>
<dbReference type="Gene3D" id="1.10.357.10">
    <property type="entry name" value="Tetracycline Repressor, domain 2"/>
    <property type="match status" value="1"/>
</dbReference>
<protein>
    <submittedName>
        <fullName evidence="4">TetR family transcriptional regulator</fullName>
    </submittedName>
</protein>
<dbReference type="GO" id="GO:0003677">
    <property type="term" value="F:DNA binding"/>
    <property type="evidence" value="ECO:0007669"/>
    <property type="project" value="UniProtKB-UniRule"/>
</dbReference>
<dbReference type="Pfam" id="PF17926">
    <property type="entry name" value="TetR_C_21"/>
    <property type="match status" value="1"/>
</dbReference>
<gene>
    <name evidence="4" type="ORF">IM660_09345</name>
</gene>
<feature type="DNA-binding region" description="H-T-H motif" evidence="2">
    <location>
        <begin position="29"/>
        <end position="48"/>
    </location>
</feature>
<accession>A0A7M1SXX4</accession>
<evidence type="ECO:0000256" key="1">
    <source>
        <dbReference type="ARBA" id="ARBA00023125"/>
    </source>
</evidence>
<dbReference type="InterPro" id="IPR009057">
    <property type="entry name" value="Homeodomain-like_sf"/>
</dbReference>
<evidence type="ECO:0000313" key="4">
    <source>
        <dbReference type="EMBL" id="QOR72399.1"/>
    </source>
</evidence>
<dbReference type="PANTHER" id="PTHR30328">
    <property type="entry name" value="TRANSCRIPTIONAL REPRESSOR"/>
    <property type="match status" value="1"/>
</dbReference>
<evidence type="ECO:0000256" key="2">
    <source>
        <dbReference type="PROSITE-ProRule" id="PRU00335"/>
    </source>
</evidence>
<feature type="domain" description="HTH tetR-type" evidence="3">
    <location>
        <begin position="6"/>
        <end position="66"/>
    </location>
</feature>
<reference evidence="4 5" key="1">
    <citation type="submission" date="2020-10" db="EMBL/GenBank/DDBJ databases">
        <title>Haloactinobacterium sp. RN3S43, a bacterium isolated from saline soil.</title>
        <authorList>
            <person name="Sun J.-Q."/>
        </authorList>
    </citation>
    <scope>NUCLEOTIDE SEQUENCE [LARGE SCALE GENOMIC DNA]</scope>
    <source>
        <strain evidence="4 5">RN3S43</strain>
    </source>
</reference>
<evidence type="ECO:0000313" key="5">
    <source>
        <dbReference type="Proteomes" id="UP000593758"/>
    </source>
</evidence>
<dbReference type="PROSITE" id="PS50977">
    <property type="entry name" value="HTH_TETR_2"/>
    <property type="match status" value="1"/>
</dbReference>
<organism evidence="4 5">
    <name type="scientific">Ruania alkalisoli</name>
    <dbReference type="NCBI Taxonomy" id="2779775"/>
    <lineage>
        <taxon>Bacteria</taxon>
        <taxon>Bacillati</taxon>
        <taxon>Actinomycetota</taxon>
        <taxon>Actinomycetes</taxon>
        <taxon>Micrococcales</taxon>
        <taxon>Ruaniaceae</taxon>
        <taxon>Ruania</taxon>
    </lineage>
</organism>
<dbReference type="SUPFAM" id="SSF48498">
    <property type="entry name" value="Tetracyclin repressor-like, C-terminal domain"/>
    <property type="match status" value="1"/>
</dbReference>
<proteinExistence type="predicted"/>
<dbReference type="EMBL" id="CP063169">
    <property type="protein sequence ID" value="QOR72399.1"/>
    <property type="molecule type" value="Genomic_DNA"/>
</dbReference>